<name>A0ABQ5B734_9ASTR</name>
<proteinExistence type="predicted"/>
<dbReference type="Proteomes" id="UP001151760">
    <property type="component" value="Unassembled WGS sequence"/>
</dbReference>
<evidence type="ECO:0000313" key="3">
    <source>
        <dbReference type="Proteomes" id="UP001151760"/>
    </source>
</evidence>
<sequence length="185" mass="22386">MVSSCSDNDEKELQRLREIKKEMKERCTKNLRFLKSIVEDIQPKWILNGHRRAFEALFREKFDSFKDTFSYNMDRLEKQLDKKELHECDSKTYFNVIKTQFEKFLYMQSSNCLDYETHSKVFSQYASRSTHWFKSDLICFLDAIEKDIDVRAHHEEALRNKQEKLKKEEAMKTRLMKKSCRNKKG</sequence>
<keyword evidence="1" id="KW-0175">Coiled coil</keyword>
<accession>A0ABQ5B734</accession>
<gene>
    <name evidence="2" type="ORF">Tco_0857737</name>
</gene>
<comment type="caution">
    <text evidence="2">The sequence shown here is derived from an EMBL/GenBank/DDBJ whole genome shotgun (WGS) entry which is preliminary data.</text>
</comment>
<organism evidence="2 3">
    <name type="scientific">Tanacetum coccineum</name>
    <dbReference type="NCBI Taxonomy" id="301880"/>
    <lineage>
        <taxon>Eukaryota</taxon>
        <taxon>Viridiplantae</taxon>
        <taxon>Streptophyta</taxon>
        <taxon>Embryophyta</taxon>
        <taxon>Tracheophyta</taxon>
        <taxon>Spermatophyta</taxon>
        <taxon>Magnoliopsida</taxon>
        <taxon>eudicotyledons</taxon>
        <taxon>Gunneridae</taxon>
        <taxon>Pentapetalae</taxon>
        <taxon>asterids</taxon>
        <taxon>campanulids</taxon>
        <taxon>Asterales</taxon>
        <taxon>Asteraceae</taxon>
        <taxon>Asteroideae</taxon>
        <taxon>Anthemideae</taxon>
        <taxon>Anthemidinae</taxon>
        <taxon>Tanacetum</taxon>
    </lineage>
</organism>
<reference evidence="2" key="2">
    <citation type="submission" date="2022-01" db="EMBL/GenBank/DDBJ databases">
        <authorList>
            <person name="Yamashiro T."/>
            <person name="Shiraishi A."/>
            <person name="Satake H."/>
            <person name="Nakayama K."/>
        </authorList>
    </citation>
    <scope>NUCLEOTIDE SEQUENCE</scope>
</reference>
<evidence type="ECO:0000256" key="1">
    <source>
        <dbReference type="SAM" id="Coils"/>
    </source>
</evidence>
<protein>
    <submittedName>
        <fullName evidence="2">Uncharacterized protein</fullName>
    </submittedName>
</protein>
<evidence type="ECO:0000313" key="2">
    <source>
        <dbReference type="EMBL" id="GJT10695.1"/>
    </source>
</evidence>
<reference evidence="2" key="1">
    <citation type="journal article" date="2022" name="Int. J. Mol. Sci.">
        <title>Draft Genome of Tanacetum Coccineum: Genomic Comparison of Closely Related Tanacetum-Family Plants.</title>
        <authorList>
            <person name="Yamashiro T."/>
            <person name="Shiraishi A."/>
            <person name="Nakayama K."/>
            <person name="Satake H."/>
        </authorList>
    </citation>
    <scope>NUCLEOTIDE SEQUENCE</scope>
</reference>
<feature type="coiled-coil region" evidence="1">
    <location>
        <begin position="151"/>
        <end position="178"/>
    </location>
</feature>
<dbReference type="EMBL" id="BQNB010013007">
    <property type="protein sequence ID" value="GJT10695.1"/>
    <property type="molecule type" value="Genomic_DNA"/>
</dbReference>
<keyword evidence="3" id="KW-1185">Reference proteome</keyword>